<feature type="transmembrane region" description="Helical" evidence="2">
    <location>
        <begin position="186"/>
        <end position="202"/>
    </location>
</feature>
<evidence type="ECO:0000259" key="3">
    <source>
        <dbReference type="Pfam" id="PF01478"/>
    </source>
</evidence>
<keyword evidence="5" id="KW-1185">Reference proteome</keyword>
<evidence type="ECO:0000313" key="5">
    <source>
        <dbReference type="Proteomes" id="UP001596380"/>
    </source>
</evidence>
<dbReference type="PANTHER" id="PTHR30487:SF0">
    <property type="entry name" value="PREPILIN LEADER PEPTIDASE_N-METHYLTRANSFERASE-RELATED"/>
    <property type="match status" value="1"/>
</dbReference>
<dbReference type="InterPro" id="IPR000045">
    <property type="entry name" value="Prepilin_IV_endopep_pep"/>
</dbReference>
<comment type="similarity">
    <text evidence="1">Belongs to the peptidase A24 family.</text>
</comment>
<feature type="transmembrane region" description="Helical" evidence="2">
    <location>
        <begin position="106"/>
        <end position="126"/>
    </location>
</feature>
<reference evidence="5" key="1">
    <citation type="journal article" date="2019" name="Int. J. Syst. Evol. Microbiol.">
        <title>The Global Catalogue of Microorganisms (GCM) 10K type strain sequencing project: providing services to taxonomists for standard genome sequencing and annotation.</title>
        <authorList>
            <consortium name="The Broad Institute Genomics Platform"/>
            <consortium name="The Broad Institute Genome Sequencing Center for Infectious Disease"/>
            <person name="Wu L."/>
            <person name="Ma J."/>
        </authorList>
    </citation>
    <scope>NUCLEOTIDE SEQUENCE [LARGE SCALE GENOMIC DNA]</scope>
    <source>
        <strain evidence="5">JCM 3369</strain>
    </source>
</reference>
<feature type="transmembrane region" description="Helical" evidence="2">
    <location>
        <begin position="79"/>
        <end position="99"/>
    </location>
</feature>
<dbReference type="Pfam" id="PF01478">
    <property type="entry name" value="Peptidase_A24"/>
    <property type="match status" value="1"/>
</dbReference>
<keyword evidence="2" id="KW-0472">Membrane</keyword>
<organism evidence="4 5">
    <name type="scientific">Actinomadura yumaensis</name>
    <dbReference type="NCBI Taxonomy" id="111807"/>
    <lineage>
        <taxon>Bacteria</taxon>
        <taxon>Bacillati</taxon>
        <taxon>Actinomycetota</taxon>
        <taxon>Actinomycetes</taxon>
        <taxon>Streptosporangiales</taxon>
        <taxon>Thermomonosporaceae</taxon>
        <taxon>Actinomadura</taxon>
    </lineage>
</organism>
<feature type="transmembrane region" description="Helical" evidence="2">
    <location>
        <begin position="29"/>
        <end position="48"/>
    </location>
</feature>
<dbReference type="InterPro" id="IPR050882">
    <property type="entry name" value="Prepilin_peptidase/N-MTase"/>
</dbReference>
<feature type="transmembrane region" description="Helical" evidence="2">
    <location>
        <begin position="146"/>
        <end position="174"/>
    </location>
</feature>
<dbReference type="EC" id="3.4.23.43" evidence="4"/>
<feature type="domain" description="Prepilin type IV endopeptidase peptidase" evidence="3">
    <location>
        <begin position="64"/>
        <end position="168"/>
    </location>
</feature>
<evidence type="ECO:0000256" key="1">
    <source>
        <dbReference type="ARBA" id="ARBA00005801"/>
    </source>
</evidence>
<gene>
    <name evidence="4" type="ORF">ACFQKB_24495</name>
</gene>
<keyword evidence="2" id="KW-0812">Transmembrane</keyword>
<comment type="caution">
    <text evidence="4">The sequence shown here is derived from an EMBL/GenBank/DDBJ whole genome shotgun (WGS) entry which is preliminary data.</text>
</comment>
<evidence type="ECO:0000256" key="2">
    <source>
        <dbReference type="SAM" id="Phobius"/>
    </source>
</evidence>
<dbReference type="EMBL" id="JBHSXS010000016">
    <property type="protein sequence ID" value="MFC6882937.1"/>
    <property type="molecule type" value="Genomic_DNA"/>
</dbReference>
<accession>A0ABW2CMQ2</accession>
<keyword evidence="2" id="KW-1133">Transmembrane helix</keyword>
<name>A0ABW2CMQ2_9ACTN</name>
<proteinExistence type="inferred from homology"/>
<dbReference type="Gene3D" id="1.20.120.1220">
    <property type="match status" value="1"/>
</dbReference>
<dbReference type="GO" id="GO:0004190">
    <property type="term" value="F:aspartic-type endopeptidase activity"/>
    <property type="evidence" value="ECO:0007669"/>
    <property type="project" value="UniProtKB-EC"/>
</dbReference>
<dbReference type="RefSeq" id="WP_160819105.1">
    <property type="nucleotide sequence ID" value="NZ_JBHSXS010000016.1"/>
</dbReference>
<feature type="transmembrane region" description="Helical" evidence="2">
    <location>
        <begin position="55"/>
        <end position="73"/>
    </location>
</feature>
<dbReference type="Proteomes" id="UP001596380">
    <property type="component" value="Unassembled WGS sequence"/>
</dbReference>
<dbReference type="PANTHER" id="PTHR30487">
    <property type="entry name" value="TYPE 4 PREPILIN-LIKE PROTEINS LEADER PEPTIDE-PROCESSING ENZYME"/>
    <property type="match status" value="1"/>
</dbReference>
<keyword evidence="4" id="KW-0378">Hydrolase</keyword>
<protein>
    <submittedName>
        <fullName evidence="4">Prepilin peptidase</fullName>
        <ecNumber evidence="4">3.4.23.43</ecNumber>
    </submittedName>
</protein>
<evidence type="ECO:0000313" key="4">
    <source>
        <dbReference type="EMBL" id="MFC6882937.1"/>
    </source>
</evidence>
<sequence>MDATAAPPDGAVPERSPVPGWGAVVRRRAVAVVVLAVVVVAALAWRIGARAELAAFAWLGAAGSVLAVVDIAVKRLPDPIVLPSYGIGAALLGAAVPFTEGGGARFLHALIGMAALFAWFGSQWLIRPSAVGQGDVKLAGVLGLYLGWLGSAAWVLGVLATAVLGAAVSGALLAARRAGRASAIPYGPFMLAGTLVAVLVHAP</sequence>